<evidence type="ECO:0008006" key="3">
    <source>
        <dbReference type="Google" id="ProtNLM"/>
    </source>
</evidence>
<dbReference type="Gene3D" id="1.10.510.10">
    <property type="entry name" value="Transferase(Phosphotransferase) domain 1"/>
    <property type="match status" value="1"/>
</dbReference>
<dbReference type="SUPFAM" id="SSF56112">
    <property type="entry name" value="Protein kinase-like (PK-like)"/>
    <property type="match status" value="1"/>
</dbReference>
<evidence type="ECO:0000313" key="2">
    <source>
        <dbReference type="Proteomes" id="UP000189426"/>
    </source>
</evidence>
<organism evidence="1 2">
    <name type="scientific">Rodentibacter mrazii</name>
    <dbReference type="NCBI Taxonomy" id="1908257"/>
    <lineage>
        <taxon>Bacteria</taxon>
        <taxon>Pseudomonadati</taxon>
        <taxon>Pseudomonadota</taxon>
        <taxon>Gammaproteobacteria</taxon>
        <taxon>Pasteurellales</taxon>
        <taxon>Pasteurellaceae</taxon>
        <taxon>Rodentibacter</taxon>
    </lineage>
</organism>
<name>A0A1V3I8E1_9PAST</name>
<dbReference type="InterPro" id="IPR011009">
    <property type="entry name" value="Kinase-like_dom_sf"/>
</dbReference>
<keyword evidence="2" id="KW-1185">Reference proteome</keyword>
<protein>
    <recommendedName>
        <fullName evidence="3">Protein kinase family protein</fullName>
    </recommendedName>
</protein>
<dbReference type="STRING" id="1908257.BKK47_11840"/>
<accession>A0A1V3I8E1</accession>
<dbReference type="Proteomes" id="UP000189426">
    <property type="component" value="Unassembled WGS sequence"/>
</dbReference>
<dbReference type="EMBL" id="MLHG01000116">
    <property type="protein sequence ID" value="OOF36061.1"/>
    <property type="molecule type" value="Genomic_DNA"/>
</dbReference>
<sequence length="252" mass="29971">MNWSDIVTKSCVNAEFQAYVKRVLEEQKGKRVYKFSYQGKEYWLKQPERLSGIWLLLKPHPKKSFENELMTLLDLFKQGVPVPKVVYHGKDFFVLEDVGISISQWVDNSNCSEEQRFSILSDASQALIGLHKKGLVHGRPAIRDIVWNNSKVIFLDFEFRSKSQNKDWLIVRDMLFFFDSLCHKNTISDELVKEIALYYQTHCNSRNWEIMQNYLSKFRWVYYLLLPFKPVAKKDLISIYRLFNLLYSEEKE</sequence>
<gene>
    <name evidence="1" type="ORF">BKK47_11840</name>
</gene>
<dbReference type="AlphaFoldDB" id="A0A1V3I8E1"/>
<reference evidence="1 2" key="1">
    <citation type="submission" date="2016-10" db="EMBL/GenBank/DDBJ databases">
        <title>Rodentibacter gen. nov. and new species.</title>
        <authorList>
            <person name="Christensen H."/>
        </authorList>
    </citation>
    <scope>NUCLEOTIDE SEQUENCE [LARGE SCALE GENOMIC DNA]</scope>
    <source>
        <strain evidence="1 2">Ppn418</strain>
    </source>
</reference>
<dbReference type="RefSeq" id="WP_077495051.1">
    <property type="nucleotide sequence ID" value="NZ_MLHG01000116.1"/>
</dbReference>
<proteinExistence type="predicted"/>
<evidence type="ECO:0000313" key="1">
    <source>
        <dbReference type="EMBL" id="OOF36061.1"/>
    </source>
</evidence>
<comment type="caution">
    <text evidence="1">The sequence shown here is derived from an EMBL/GenBank/DDBJ whole genome shotgun (WGS) entry which is preliminary data.</text>
</comment>